<gene>
    <name evidence="1" type="ORF">A2U01_0003898</name>
</gene>
<keyword evidence="2" id="KW-1185">Reference proteome</keyword>
<evidence type="ECO:0000313" key="2">
    <source>
        <dbReference type="Proteomes" id="UP000265520"/>
    </source>
</evidence>
<accession>A0A392M7F7</accession>
<comment type="caution">
    <text evidence="1">The sequence shown here is derived from an EMBL/GenBank/DDBJ whole genome shotgun (WGS) entry which is preliminary data.</text>
</comment>
<evidence type="ECO:0000313" key="1">
    <source>
        <dbReference type="EMBL" id="MCH83083.1"/>
    </source>
</evidence>
<sequence length="102" mass="11762">MFIVNKTKHDPRYFDASFELLRVSADEDVIRFFAEKGFCKTPSKVVPRLNDKEAQKLMVRPKFNPFVTSTGELLDEYLCSMLSMRQPSDVASSSRSVRPRLL</sequence>
<organism evidence="1 2">
    <name type="scientific">Trifolium medium</name>
    <dbReference type="NCBI Taxonomy" id="97028"/>
    <lineage>
        <taxon>Eukaryota</taxon>
        <taxon>Viridiplantae</taxon>
        <taxon>Streptophyta</taxon>
        <taxon>Embryophyta</taxon>
        <taxon>Tracheophyta</taxon>
        <taxon>Spermatophyta</taxon>
        <taxon>Magnoliopsida</taxon>
        <taxon>eudicotyledons</taxon>
        <taxon>Gunneridae</taxon>
        <taxon>Pentapetalae</taxon>
        <taxon>rosids</taxon>
        <taxon>fabids</taxon>
        <taxon>Fabales</taxon>
        <taxon>Fabaceae</taxon>
        <taxon>Papilionoideae</taxon>
        <taxon>50 kb inversion clade</taxon>
        <taxon>NPAAA clade</taxon>
        <taxon>Hologalegina</taxon>
        <taxon>IRL clade</taxon>
        <taxon>Trifolieae</taxon>
        <taxon>Trifolium</taxon>
    </lineage>
</organism>
<dbReference type="Proteomes" id="UP000265520">
    <property type="component" value="Unassembled WGS sequence"/>
</dbReference>
<protein>
    <submittedName>
        <fullName evidence="1">Uncharacterized protein</fullName>
    </submittedName>
</protein>
<proteinExistence type="predicted"/>
<reference evidence="1 2" key="1">
    <citation type="journal article" date="2018" name="Front. Plant Sci.">
        <title>Red Clover (Trifolium pratense) and Zigzag Clover (T. medium) - A Picture of Genomic Similarities and Differences.</title>
        <authorList>
            <person name="Dluhosova J."/>
            <person name="Istvanek J."/>
            <person name="Nedelnik J."/>
            <person name="Repkova J."/>
        </authorList>
    </citation>
    <scope>NUCLEOTIDE SEQUENCE [LARGE SCALE GENOMIC DNA]</scope>
    <source>
        <strain evidence="2">cv. 10/8</strain>
        <tissue evidence="1">Leaf</tissue>
    </source>
</reference>
<dbReference type="AlphaFoldDB" id="A0A392M7F7"/>
<dbReference type="EMBL" id="LXQA010004626">
    <property type="protein sequence ID" value="MCH83083.1"/>
    <property type="molecule type" value="Genomic_DNA"/>
</dbReference>
<name>A0A392M7F7_9FABA</name>